<organism evidence="11 12">
    <name type="scientific">Natronosalvus hydrolyticus</name>
    <dbReference type="NCBI Taxonomy" id="2979988"/>
    <lineage>
        <taxon>Archaea</taxon>
        <taxon>Methanobacteriati</taxon>
        <taxon>Methanobacteriota</taxon>
        <taxon>Stenosarchaea group</taxon>
        <taxon>Halobacteria</taxon>
        <taxon>Halobacteriales</taxon>
        <taxon>Natrialbaceae</taxon>
        <taxon>Natronosalvus</taxon>
    </lineage>
</organism>
<gene>
    <name evidence="11" type="ORF">OB919_08620</name>
</gene>
<feature type="transmembrane region" description="Helical" evidence="10">
    <location>
        <begin position="275"/>
        <end position="295"/>
    </location>
</feature>
<keyword evidence="12" id="KW-1185">Reference proteome</keyword>
<evidence type="ECO:0000256" key="7">
    <source>
        <dbReference type="ARBA" id="ARBA00022989"/>
    </source>
</evidence>
<feature type="transmembrane region" description="Helical" evidence="10">
    <location>
        <begin position="344"/>
        <end position="365"/>
    </location>
</feature>
<dbReference type="Proteomes" id="UP001321047">
    <property type="component" value="Unassembled WGS sequence"/>
</dbReference>
<dbReference type="InterPro" id="IPR001851">
    <property type="entry name" value="ABC_transp_permease"/>
</dbReference>
<keyword evidence="8 10" id="KW-0472">Membrane</keyword>
<comment type="subcellular location">
    <subcellularLocation>
        <location evidence="1">Cell membrane</location>
        <topology evidence="1">Multi-pass membrane protein</topology>
    </subcellularLocation>
</comment>
<dbReference type="GO" id="GO:0005304">
    <property type="term" value="F:L-valine transmembrane transporter activity"/>
    <property type="evidence" value="ECO:0007669"/>
    <property type="project" value="TreeGrafter"/>
</dbReference>
<evidence type="ECO:0000256" key="3">
    <source>
        <dbReference type="ARBA" id="ARBA00022475"/>
    </source>
</evidence>
<keyword evidence="2" id="KW-0813">Transport</keyword>
<keyword evidence="5 10" id="KW-0812">Transmembrane</keyword>
<evidence type="ECO:0000256" key="4">
    <source>
        <dbReference type="ARBA" id="ARBA00022519"/>
    </source>
</evidence>
<keyword evidence="6" id="KW-0029">Amino-acid transport</keyword>
<evidence type="ECO:0000256" key="6">
    <source>
        <dbReference type="ARBA" id="ARBA00022970"/>
    </source>
</evidence>
<dbReference type="CDD" id="cd06582">
    <property type="entry name" value="TM_PBP1_LivH_like"/>
    <property type="match status" value="1"/>
</dbReference>
<dbReference type="Pfam" id="PF02653">
    <property type="entry name" value="BPD_transp_2"/>
    <property type="match status" value="1"/>
</dbReference>
<comment type="similarity">
    <text evidence="9">Belongs to the binding-protein-dependent transport system permease family. LivHM subfamily.</text>
</comment>
<feature type="transmembrane region" description="Helical" evidence="10">
    <location>
        <begin position="307"/>
        <end position="338"/>
    </location>
</feature>
<dbReference type="GO" id="GO:0005886">
    <property type="term" value="C:plasma membrane"/>
    <property type="evidence" value="ECO:0007669"/>
    <property type="project" value="UniProtKB-SubCell"/>
</dbReference>
<accession>A0AAP2Z7L6</accession>
<dbReference type="GO" id="GO:0015188">
    <property type="term" value="F:L-isoleucine transmembrane transporter activity"/>
    <property type="evidence" value="ECO:0007669"/>
    <property type="project" value="TreeGrafter"/>
</dbReference>
<evidence type="ECO:0000256" key="10">
    <source>
        <dbReference type="SAM" id="Phobius"/>
    </source>
</evidence>
<feature type="transmembrane region" description="Helical" evidence="10">
    <location>
        <begin position="147"/>
        <end position="167"/>
    </location>
</feature>
<dbReference type="PANTHER" id="PTHR11795:SF371">
    <property type="entry name" value="HIGH-AFFINITY BRANCHED-CHAIN AMINO ACID TRANSPORT SYSTEM PERMEASE PROTEIN LIVH"/>
    <property type="match status" value="1"/>
</dbReference>
<feature type="transmembrane region" description="Helical" evidence="10">
    <location>
        <begin position="179"/>
        <end position="198"/>
    </location>
</feature>
<reference evidence="11 12" key="1">
    <citation type="submission" date="2022-09" db="EMBL/GenBank/DDBJ databases">
        <title>Enrichment on poylsaccharides allowed isolation of novel metabolic and taxonomic groups of Haloarchaea.</title>
        <authorList>
            <person name="Sorokin D.Y."/>
            <person name="Elcheninov A.G."/>
            <person name="Khizhniak T.V."/>
            <person name="Kolganova T.V."/>
            <person name="Kublanov I.V."/>
        </authorList>
    </citation>
    <scope>NUCLEOTIDE SEQUENCE [LARGE SCALE GENOMIC DNA]</scope>
    <source>
        <strain evidence="11 12">AArc-curdl1</strain>
    </source>
</reference>
<dbReference type="GO" id="GO:1903806">
    <property type="term" value="P:L-isoleucine import across plasma membrane"/>
    <property type="evidence" value="ECO:0007669"/>
    <property type="project" value="TreeGrafter"/>
</dbReference>
<evidence type="ECO:0000256" key="8">
    <source>
        <dbReference type="ARBA" id="ARBA00023136"/>
    </source>
</evidence>
<sequence length="377" mass="39488">MDVSDVITRGKVTIREQPLLAIAVLATALLALDLLARLAGIEVPLAGGRTFGGELSMGRFSGLVWNGIIVGLIFGLAGIGLSMTYSILNFANFSHGDLVTTGAFTGWGAALLVAGWGIGDIGHLLLVRPGSGASPNEIGASIVQAPLSILIGVIIAALATVVVAVIIDRIVYKPMRDRGGIPLLIASIGAALALRYILQFVYGGRNRGVTSTQDVNTEIAGFSVNMHELTLVIVAISLMLAMHFMLQRTKLGKAMRAMADNKDLALVTGIPTERVVTATWVLGGALAGVAGYLYVLERGTIEFNIGWFLLLFIFAAVILGGIGSIYGAIAGGFVIGFVHEVSLIWIPSDFNAAAAFLIMILVLLYRPQGIFGGVTTA</sequence>
<keyword evidence="7 10" id="KW-1133">Transmembrane helix</keyword>
<dbReference type="AlphaFoldDB" id="A0AAP2Z7L6"/>
<evidence type="ECO:0000256" key="9">
    <source>
        <dbReference type="ARBA" id="ARBA00037998"/>
    </source>
</evidence>
<feature type="transmembrane region" description="Helical" evidence="10">
    <location>
        <begin position="20"/>
        <end position="39"/>
    </location>
</feature>
<dbReference type="EMBL" id="JAOPJZ010000005">
    <property type="protein sequence ID" value="MCU4752046.1"/>
    <property type="molecule type" value="Genomic_DNA"/>
</dbReference>
<comment type="caution">
    <text evidence="11">The sequence shown here is derived from an EMBL/GenBank/DDBJ whole genome shotgun (WGS) entry which is preliminary data.</text>
</comment>
<evidence type="ECO:0000256" key="1">
    <source>
        <dbReference type="ARBA" id="ARBA00004651"/>
    </source>
</evidence>
<dbReference type="GO" id="GO:0015190">
    <property type="term" value="F:L-leucine transmembrane transporter activity"/>
    <property type="evidence" value="ECO:0007669"/>
    <property type="project" value="TreeGrafter"/>
</dbReference>
<keyword evidence="3" id="KW-1003">Cell membrane</keyword>
<feature type="transmembrane region" description="Helical" evidence="10">
    <location>
        <begin position="229"/>
        <end position="246"/>
    </location>
</feature>
<dbReference type="GO" id="GO:0015192">
    <property type="term" value="F:L-phenylalanine transmembrane transporter activity"/>
    <property type="evidence" value="ECO:0007669"/>
    <property type="project" value="TreeGrafter"/>
</dbReference>
<feature type="transmembrane region" description="Helical" evidence="10">
    <location>
        <begin position="107"/>
        <end position="126"/>
    </location>
</feature>
<keyword evidence="4" id="KW-0997">Cell inner membrane</keyword>
<evidence type="ECO:0000256" key="2">
    <source>
        <dbReference type="ARBA" id="ARBA00022448"/>
    </source>
</evidence>
<evidence type="ECO:0000313" key="12">
    <source>
        <dbReference type="Proteomes" id="UP001321047"/>
    </source>
</evidence>
<evidence type="ECO:0000313" key="11">
    <source>
        <dbReference type="EMBL" id="MCU4752046.1"/>
    </source>
</evidence>
<dbReference type="RefSeq" id="WP_342808391.1">
    <property type="nucleotide sequence ID" value="NZ_JAOPJZ010000005.1"/>
</dbReference>
<protein>
    <submittedName>
        <fullName evidence="11">Branched-chain amino acid ABC transporter permease</fullName>
    </submittedName>
</protein>
<proteinExistence type="inferred from homology"/>
<dbReference type="GO" id="GO:0042941">
    <property type="term" value="P:D-alanine transmembrane transport"/>
    <property type="evidence" value="ECO:0007669"/>
    <property type="project" value="TreeGrafter"/>
</dbReference>
<feature type="transmembrane region" description="Helical" evidence="10">
    <location>
        <begin position="60"/>
        <end position="87"/>
    </location>
</feature>
<evidence type="ECO:0000256" key="5">
    <source>
        <dbReference type="ARBA" id="ARBA00022692"/>
    </source>
</evidence>
<dbReference type="GO" id="GO:0015808">
    <property type="term" value="P:L-alanine transport"/>
    <property type="evidence" value="ECO:0007669"/>
    <property type="project" value="TreeGrafter"/>
</dbReference>
<dbReference type="InterPro" id="IPR052157">
    <property type="entry name" value="BCAA_transport_permease"/>
</dbReference>
<name>A0AAP2Z7L6_9EURY</name>
<dbReference type="PANTHER" id="PTHR11795">
    <property type="entry name" value="BRANCHED-CHAIN AMINO ACID TRANSPORT SYSTEM PERMEASE PROTEIN LIVH"/>
    <property type="match status" value="1"/>
</dbReference>